<dbReference type="PANTHER" id="PTHR33744:SF17">
    <property type="entry name" value="CONSERVED PROTEIN"/>
    <property type="match status" value="1"/>
</dbReference>
<gene>
    <name evidence="3" type="ORF">AN216_02910</name>
</gene>
<keyword evidence="4" id="KW-1185">Reference proteome</keyword>
<dbReference type="PATRIC" id="fig|1075402.3.peg.5219"/>
<evidence type="ECO:0000259" key="2">
    <source>
        <dbReference type="Pfam" id="PF13556"/>
    </source>
</evidence>
<name>A0A1E7KNQ1_9ACTN</name>
<evidence type="ECO:0000256" key="1">
    <source>
        <dbReference type="SAM" id="MobiDB-lite"/>
    </source>
</evidence>
<comment type="caution">
    <text evidence="3">The sequence shown here is derived from an EMBL/GenBank/DDBJ whole genome shotgun (WGS) entry which is preliminary data.</text>
</comment>
<feature type="region of interest" description="Disordered" evidence="1">
    <location>
        <begin position="219"/>
        <end position="240"/>
    </location>
</feature>
<dbReference type="OrthoDB" id="4534407at2"/>
<dbReference type="STRING" id="1075402.AN216_02910"/>
<organism evidence="3 4">
    <name type="scientific">Streptomyces oceani</name>
    <dbReference type="NCBI Taxonomy" id="1075402"/>
    <lineage>
        <taxon>Bacteria</taxon>
        <taxon>Bacillati</taxon>
        <taxon>Actinomycetota</taxon>
        <taxon>Actinomycetes</taxon>
        <taxon>Kitasatosporales</taxon>
        <taxon>Streptomycetaceae</taxon>
        <taxon>Streptomyces</taxon>
    </lineage>
</organism>
<feature type="compositionally biased region" description="Polar residues" evidence="1">
    <location>
        <begin position="226"/>
        <end position="236"/>
    </location>
</feature>
<dbReference type="PANTHER" id="PTHR33744">
    <property type="entry name" value="CARBOHYDRATE DIACID REGULATOR"/>
    <property type="match status" value="1"/>
</dbReference>
<reference evidence="3 4" key="1">
    <citation type="journal article" date="2016" name="Front. Microbiol.">
        <title>Comparative Genomics Analysis of Streptomyces Species Reveals Their Adaptation to the Marine Environment and Their Diversity at the Genomic Level.</title>
        <authorList>
            <person name="Tian X."/>
            <person name="Zhang Z."/>
            <person name="Yang T."/>
            <person name="Chen M."/>
            <person name="Li J."/>
            <person name="Chen F."/>
            <person name="Yang J."/>
            <person name="Li W."/>
            <person name="Zhang B."/>
            <person name="Zhang Z."/>
            <person name="Wu J."/>
            <person name="Zhang C."/>
            <person name="Long L."/>
            <person name="Xiao J."/>
        </authorList>
    </citation>
    <scope>NUCLEOTIDE SEQUENCE [LARGE SCALE GENOMIC DNA]</scope>
    <source>
        <strain evidence="3 4">SCSIO 02100</strain>
    </source>
</reference>
<dbReference type="AlphaFoldDB" id="A0A1E7KNQ1"/>
<dbReference type="RefSeq" id="WP_070194995.1">
    <property type="nucleotide sequence ID" value="NZ_LJGU01000096.1"/>
</dbReference>
<accession>A0A1E7KNQ1</accession>
<dbReference type="InterPro" id="IPR025736">
    <property type="entry name" value="PucR_C-HTH_dom"/>
</dbReference>
<feature type="domain" description="PucR C-terminal helix-turn-helix" evidence="2">
    <location>
        <begin position="402"/>
        <end position="459"/>
    </location>
</feature>
<proteinExistence type="predicted"/>
<dbReference type="Pfam" id="PF13556">
    <property type="entry name" value="HTH_30"/>
    <property type="match status" value="1"/>
</dbReference>
<feature type="compositionally biased region" description="Low complexity" evidence="1">
    <location>
        <begin position="285"/>
        <end position="298"/>
    </location>
</feature>
<evidence type="ECO:0000313" key="4">
    <source>
        <dbReference type="Proteomes" id="UP000176101"/>
    </source>
</evidence>
<feature type="region of interest" description="Disordered" evidence="1">
    <location>
        <begin position="267"/>
        <end position="313"/>
    </location>
</feature>
<dbReference type="Proteomes" id="UP000176101">
    <property type="component" value="Unassembled WGS sequence"/>
</dbReference>
<dbReference type="Gene3D" id="1.10.10.2840">
    <property type="entry name" value="PucR C-terminal helix-turn-helix domain"/>
    <property type="match status" value="1"/>
</dbReference>
<sequence>MREDYQSLIDEISALLGTPATLEGRDFALIAFGAHEAGDGSSPDLDPVRTSTILRRRSSTAVRAWFESYGIAHATGPVHIPPDPTAGVSTGRLCLPARHGGVVHGYVWLLEDAALETSDPRLLQAQSRAARIGELLAADARAGSETGELLSTLLEAPAAEQRARAEEGLAAKLRDRATGPLAMLAVVPWPSGQRYGAPAPRAPGLPNVLAESLLPVRQQAGRVESGQRSGRASPQGGQPPPVALAALVRLHAGGSLAPARTAAERLLATPRLSDDGTGGTDRSPGTVRGTGAVATVTAPGDTRTGAGAGLSAPTRGLGELRTAWRQALAAARVAAADPRHGPVGAWESLGPYRLLVALGGPHVGRGAANEVTATTGAAPAGSVEQDAADPAVRPLLAHRGLSDTVECFLDRAGQAGRTASELGIHRQTLYYRLSRAERLTGLDLHDGEHRLLLHMALKAARLAGRP</sequence>
<dbReference type="InterPro" id="IPR042070">
    <property type="entry name" value="PucR_C-HTH_sf"/>
</dbReference>
<protein>
    <recommendedName>
        <fullName evidence="2">PucR C-terminal helix-turn-helix domain-containing protein</fullName>
    </recommendedName>
</protein>
<evidence type="ECO:0000313" key="3">
    <source>
        <dbReference type="EMBL" id="OEV05516.1"/>
    </source>
</evidence>
<dbReference type="EMBL" id="LJGU01000096">
    <property type="protein sequence ID" value="OEV05516.1"/>
    <property type="molecule type" value="Genomic_DNA"/>
</dbReference>
<dbReference type="InterPro" id="IPR051448">
    <property type="entry name" value="CdaR-like_regulators"/>
</dbReference>